<evidence type="ECO:0000313" key="12">
    <source>
        <dbReference type="Proteomes" id="UP001292094"/>
    </source>
</evidence>
<evidence type="ECO:0000259" key="10">
    <source>
        <dbReference type="Pfam" id="PF19047"/>
    </source>
</evidence>
<feature type="compositionally biased region" description="Low complexity" evidence="8">
    <location>
        <begin position="972"/>
        <end position="989"/>
    </location>
</feature>
<organism evidence="11 12">
    <name type="scientific">Petrolisthes manimaculis</name>
    <dbReference type="NCBI Taxonomy" id="1843537"/>
    <lineage>
        <taxon>Eukaryota</taxon>
        <taxon>Metazoa</taxon>
        <taxon>Ecdysozoa</taxon>
        <taxon>Arthropoda</taxon>
        <taxon>Crustacea</taxon>
        <taxon>Multicrustacea</taxon>
        <taxon>Malacostraca</taxon>
        <taxon>Eumalacostraca</taxon>
        <taxon>Eucarida</taxon>
        <taxon>Decapoda</taxon>
        <taxon>Pleocyemata</taxon>
        <taxon>Anomura</taxon>
        <taxon>Galatheoidea</taxon>
        <taxon>Porcellanidae</taxon>
        <taxon>Petrolisthes</taxon>
    </lineage>
</organism>
<dbReference type="Proteomes" id="UP001292094">
    <property type="component" value="Unassembled WGS sequence"/>
</dbReference>
<dbReference type="GO" id="GO:0005813">
    <property type="term" value="C:centrosome"/>
    <property type="evidence" value="ECO:0007669"/>
    <property type="project" value="TreeGrafter"/>
</dbReference>
<evidence type="ECO:0000256" key="4">
    <source>
        <dbReference type="ARBA" id="ARBA00022701"/>
    </source>
</evidence>
<evidence type="ECO:0000313" key="11">
    <source>
        <dbReference type="EMBL" id="KAK4293463.1"/>
    </source>
</evidence>
<dbReference type="EMBL" id="JAWZYT010004540">
    <property type="protein sequence ID" value="KAK4293463.1"/>
    <property type="molecule type" value="Genomic_DNA"/>
</dbReference>
<evidence type="ECO:0000256" key="2">
    <source>
        <dbReference type="ARBA" id="ARBA00006946"/>
    </source>
</evidence>
<dbReference type="PANTHER" id="PTHR18947:SF39">
    <property type="entry name" value="PROTEIN HOOK"/>
    <property type="match status" value="1"/>
</dbReference>
<feature type="region of interest" description="Disordered" evidence="8">
    <location>
        <begin position="1231"/>
        <end position="1254"/>
    </location>
</feature>
<feature type="compositionally biased region" description="Polar residues" evidence="8">
    <location>
        <begin position="588"/>
        <end position="606"/>
    </location>
</feature>
<feature type="region of interest" description="Disordered" evidence="8">
    <location>
        <begin position="942"/>
        <end position="1019"/>
    </location>
</feature>
<sequence>VQLEEGTTRHRGLLPGATQPKHQTFPLPDLNKIGEHGDPLEMGRMLQLILGCAVNCENKQQYIEAIMNMEERVQKVIMEAIQELMLREGSPGALGEGRGGGGIGGLGGDLGPASFHPHIKQVLEQLETATQTRDDMVQRCHELEQQISVLSEEKRSLATENEKLVGRLDAWEIAGGELAGTSSTLRYRDLKKQIDSLQDELFKLETSRDEYRSRAEDLERANQEVMQRNEELQTLAAEARTLKDEVDALREMSERAVVYEGTMETYKKKLEELSDLRRQVRILEEKNSDYMQHNMELEEEVKKSGTWRPQLELYKKQVGELHQRLAEEAKNTDRQAFENKKLAEKMEALTQEKDRLAKERDALKETMEELRCHISALTSPDTTASSRPPSDLSDVDLLDVVPHEVRERLIRLQHENSMLKQRAAEGGGSSEQVPVLQTMVSDLQERQASLTHENRWEVNGEVSDGRRKGSGSPPIFPLGFPLFGELGRKYSGSVSPPAFLDSRLSPDMTRKLRIFRKNLKWASESDLLVLRQPKGLLSTNFLTSTLPSLQPRSLPPVLPAVTSSSLATQTTKEAPIVIRHIHEFKMSPSPTNEDSGCCRTSPSSCEETGEGHTPDFPTGTLDSGISGIYSGTLESGISGPYRCLSPVIPSIVEECTTHHVTDIIPALAGHRVSSPTVMHHSHPAHTSCTHCCSDTMEGSGRESVRAGCASPLPPPPRPHSVCSYNPPYRYTHHTSPTPTAQSKHPTSSTSSPLQSPFTLTQTSPHTSLCLPATIIDLSLVHTQSIGSSLSRLTEDCTAQAIVSPISSPGQTSGNGVLVSPQGRRANSGYSRPSLLPESPTPHNSPRLPNSIYATRTRSGKSLSSTALNETIVKDRPITQALLVARLSNPEKCTQPQPEVIKNNTDIPTIVKPEVNGHVVDPTSTSVPKIKETSLLLTKCAPQKQEKDIKTGDVRKADVGKSPLTSLSPLSQKPMENYNNKPEKNNSSNSISTREKNQSKIITPVKDEVNGMNKEINGVNKPGEVITTTANTTSTTEYRIPSYTGVRSTAGKNTGDVVTKPPSGNNSPALSSTRRSGEKKCPSPKNGSSLLSRERGGSRRGSGSLNRSGNHVKFRDPVVSQVSQSGGDTPPAHYSPASPRERMSPPPKNPTQAKSLQPNESPRTQRSKPEVTLLNNTLFTRLEMTPSKSDAPRNSKSDMILPSATDTDTDLETLERKLTLGMYAAPLVSSESCTSVSPDDWEGDPSATDYCTDNGSDMEYDPRKFKPYGHLDRTGAAQAVNLDVMNDTKQENPDMTAAVKSGKLAENVATLARTYSFFRHSTKAKKQRKVAVKEPIPIPPLTAHGGVVKTKNKTAKVMVAETLNAMFMLCTP</sequence>
<feature type="compositionally biased region" description="Polar residues" evidence="8">
    <location>
        <begin position="840"/>
        <end position="849"/>
    </location>
</feature>
<comment type="subcellular location">
    <subcellularLocation>
        <location evidence="1">Cytoplasm</location>
        <location evidence="1">Cytoskeleton</location>
    </subcellularLocation>
</comment>
<feature type="region of interest" description="Disordered" evidence="8">
    <location>
        <begin position="702"/>
        <end position="761"/>
    </location>
</feature>
<proteinExistence type="inferred from homology"/>
<accession>A0AAE1TPQ9</accession>
<reference evidence="11" key="1">
    <citation type="submission" date="2023-11" db="EMBL/GenBank/DDBJ databases">
        <title>Genome assemblies of two species of porcelain crab, Petrolisthes cinctipes and Petrolisthes manimaculis (Anomura: Porcellanidae).</title>
        <authorList>
            <person name="Angst P."/>
        </authorList>
    </citation>
    <scope>NUCLEOTIDE SEQUENCE</scope>
    <source>
        <strain evidence="11">PB745_02</strain>
        <tissue evidence="11">Gill</tissue>
    </source>
</reference>
<protein>
    <submittedName>
        <fullName evidence="11">Uncharacterized protein</fullName>
    </submittedName>
</protein>
<evidence type="ECO:0000256" key="5">
    <source>
        <dbReference type="ARBA" id="ARBA00023054"/>
    </source>
</evidence>
<dbReference type="GO" id="GO:0051959">
    <property type="term" value="F:dynein light intermediate chain binding"/>
    <property type="evidence" value="ECO:0007669"/>
    <property type="project" value="TreeGrafter"/>
</dbReference>
<name>A0AAE1TPQ9_9EUCA</name>
<dbReference type="InterPro" id="IPR036872">
    <property type="entry name" value="CH_dom_sf"/>
</dbReference>
<keyword evidence="12" id="KW-1185">Reference proteome</keyword>
<feature type="region of interest" description="Disordered" evidence="8">
    <location>
        <begin position="803"/>
        <end position="849"/>
    </location>
</feature>
<feature type="compositionally biased region" description="Polar residues" evidence="8">
    <location>
        <begin position="804"/>
        <end position="814"/>
    </location>
</feature>
<feature type="compositionally biased region" description="Polar residues" evidence="8">
    <location>
        <begin position="1149"/>
        <end position="1163"/>
    </location>
</feature>
<feature type="region of interest" description="Disordered" evidence="8">
    <location>
        <begin position="1"/>
        <end position="28"/>
    </location>
</feature>
<dbReference type="Gene3D" id="1.10.418.10">
    <property type="entry name" value="Calponin-like domain"/>
    <property type="match status" value="1"/>
</dbReference>
<feature type="compositionally biased region" description="Polar residues" evidence="8">
    <location>
        <begin position="1061"/>
        <end position="1073"/>
    </location>
</feature>
<feature type="domain" description="HOOK N-terminal" evidence="10">
    <location>
        <begin position="25"/>
        <end position="83"/>
    </location>
</feature>
<feature type="region of interest" description="Disordered" evidence="8">
    <location>
        <begin position="588"/>
        <end position="620"/>
    </location>
</feature>
<dbReference type="GO" id="GO:0005874">
    <property type="term" value="C:microtubule"/>
    <property type="evidence" value="ECO:0007669"/>
    <property type="project" value="UniProtKB-KW"/>
</dbReference>
<dbReference type="InterPro" id="IPR043936">
    <property type="entry name" value="HOOK_N"/>
</dbReference>
<feature type="non-terminal residue" evidence="11">
    <location>
        <position position="1"/>
    </location>
</feature>
<dbReference type="GO" id="GO:0005737">
    <property type="term" value="C:cytoplasm"/>
    <property type="evidence" value="ECO:0007669"/>
    <property type="project" value="TreeGrafter"/>
</dbReference>
<feature type="domain" description="Hook C-terminal" evidence="9">
    <location>
        <begin position="138"/>
        <end position="456"/>
    </location>
</feature>
<keyword evidence="5 7" id="KW-0175">Coiled coil</keyword>
<evidence type="ECO:0000256" key="8">
    <source>
        <dbReference type="SAM" id="MobiDB-lite"/>
    </source>
</evidence>
<keyword evidence="4" id="KW-0493">Microtubule</keyword>
<feature type="compositionally biased region" description="Low complexity" evidence="8">
    <location>
        <begin position="745"/>
        <end position="760"/>
    </location>
</feature>
<dbReference type="SUPFAM" id="SSF116907">
    <property type="entry name" value="Hook domain"/>
    <property type="match status" value="1"/>
</dbReference>
<dbReference type="GO" id="GO:0030705">
    <property type="term" value="P:cytoskeleton-dependent intracellular transport"/>
    <property type="evidence" value="ECO:0007669"/>
    <property type="project" value="InterPro"/>
</dbReference>
<dbReference type="PANTHER" id="PTHR18947">
    <property type="entry name" value="HOOK PROTEINS"/>
    <property type="match status" value="1"/>
</dbReference>
<keyword evidence="3" id="KW-0963">Cytoplasm</keyword>
<evidence type="ECO:0000256" key="6">
    <source>
        <dbReference type="ARBA" id="ARBA00023212"/>
    </source>
</evidence>
<dbReference type="InterPro" id="IPR008636">
    <property type="entry name" value="Hook_C"/>
</dbReference>
<comment type="caution">
    <text evidence="11">The sequence shown here is derived from an EMBL/GenBank/DDBJ whole genome shotgun (WGS) entry which is preliminary data.</text>
</comment>
<feature type="compositionally biased region" description="Basic and acidic residues" evidence="8">
    <location>
        <begin position="943"/>
        <end position="958"/>
    </location>
</feature>
<dbReference type="GO" id="GO:0008017">
    <property type="term" value="F:microtubule binding"/>
    <property type="evidence" value="ECO:0007669"/>
    <property type="project" value="InterPro"/>
</dbReference>
<feature type="region of interest" description="Disordered" evidence="8">
    <location>
        <begin position="1037"/>
        <end position="1207"/>
    </location>
</feature>
<feature type="coiled-coil region" evidence="7">
    <location>
        <begin position="119"/>
        <end position="160"/>
    </location>
</feature>
<keyword evidence="6" id="KW-0206">Cytoskeleton</keyword>
<gene>
    <name evidence="11" type="ORF">Pmani_033839</name>
</gene>
<dbReference type="GO" id="GO:0031122">
    <property type="term" value="P:cytoplasmic microtubule organization"/>
    <property type="evidence" value="ECO:0007669"/>
    <property type="project" value="InterPro"/>
</dbReference>
<dbReference type="Pfam" id="PF19047">
    <property type="entry name" value="HOOK_N"/>
    <property type="match status" value="1"/>
</dbReference>
<comment type="similarity">
    <text evidence="2">Belongs to the hook family.</text>
</comment>
<evidence type="ECO:0000256" key="3">
    <source>
        <dbReference type="ARBA" id="ARBA00022490"/>
    </source>
</evidence>
<evidence type="ECO:0000256" key="1">
    <source>
        <dbReference type="ARBA" id="ARBA00004245"/>
    </source>
</evidence>
<feature type="coiled-coil region" evidence="7">
    <location>
        <begin position="187"/>
        <end position="373"/>
    </location>
</feature>
<evidence type="ECO:0000259" key="9">
    <source>
        <dbReference type="Pfam" id="PF05622"/>
    </source>
</evidence>
<feature type="compositionally biased region" description="Polar residues" evidence="8">
    <location>
        <begin position="733"/>
        <end position="744"/>
    </location>
</feature>
<evidence type="ECO:0000256" key="7">
    <source>
        <dbReference type="SAM" id="Coils"/>
    </source>
</evidence>
<dbReference type="Pfam" id="PF05622">
    <property type="entry name" value="HOOK"/>
    <property type="match status" value="1"/>
</dbReference>